<name>A0A6G9HRQ2_KLEPN</name>
<proteinExistence type="predicted"/>
<organism evidence="1">
    <name type="scientific">Klebsiella pneumoniae</name>
    <dbReference type="NCBI Taxonomy" id="573"/>
    <lineage>
        <taxon>Bacteria</taxon>
        <taxon>Pseudomonadati</taxon>
        <taxon>Pseudomonadota</taxon>
        <taxon>Gammaproteobacteria</taxon>
        <taxon>Enterobacterales</taxon>
        <taxon>Enterobacteriaceae</taxon>
        <taxon>Klebsiella/Raoultella group</taxon>
        <taxon>Klebsiella</taxon>
        <taxon>Klebsiella pneumoniae complex</taxon>
    </lineage>
</organism>
<dbReference type="EMBL" id="MN175387">
    <property type="protein sequence ID" value="QIQ12866.1"/>
    <property type="molecule type" value="Genomic_DNA"/>
</dbReference>
<geneLocation type="plasmid" evidence="1">
    <name>pKP-14-6-NDM-1</name>
</geneLocation>
<sequence length="38" mass="4390">MLSDAVEWAELVKDPHAREPQRTMRLWSRSMAGYGRSA</sequence>
<dbReference type="AlphaFoldDB" id="A0A6G9HRQ2"/>
<accession>A0A6G9HRQ2</accession>
<protein>
    <submittedName>
        <fullName evidence="1">Uncharacterized protein</fullName>
    </submittedName>
</protein>
<keyword evidence="1" id="KW-0614">Plasmid</keyword>
<reference evidence="1" key="1">
    <citation type="submission" date="2019-07" db="EMBL/GenBank/DDBJ databases">
        <authorList>
            <person name="Cheng J."/>
        </authorList>
    </citation>
    <scope>NUCLEOTIDE SEQUENCE</scope>
    <source>
        <strain evidence="1">KP-14-6</strain>
        <plasmid evidence="1">pKP-14-6-NDM-1</plasmid>
    </source>
</reference>
<evidence type="ECO:0000313" key="1">
    <source>
        <dbReference type="EMBL" id="QIQ12866.1"/>
    </source>
</evidence>